<dbReference type="GO" id="GO:0000981">
    <property type="term" value="F:DNA-binding transcription factor activity, RNA polymerase II-specific"/>
    <property type="evidence" value="ECO:0007669"/>
    <property type="project" value="InterPro"/>
</dbReference>
<dbReference type="PANTHER" id="PTHR46110">
    <property type="entry name" value="HOMEOBOX PROTEIN HMX"/>
    <property type="match status" value="1"/>
</dbReference>
<dbReference type="GO" id="GO:0005634">
    <property type="term" value="C:nucleus"/>
    <property type="evidence" value="ECO:0007669"/>
    <property type="project" value="UniProtKB-SubCell"/>
</dbReference>
<proteinExistence type="inferred from homology"/>
<organism evidence="16">
    <name type="scientific">Iconisemion striatum</name>
    <dbReference type="NCBI Taxonomy" id="60296"/>
    <lineage>
        <taxon>Eukaryota</taxon>
        <taxon>Metazoa</taxon>
        <taxon>Chordata</taxon>
        <taxon>Craniata</taxon>
        <taxon>Vertebrata</taxon>
        <taxon>Euteleostomi</taxon>
        <taxon>Actinopterygii</taxon>
        <taxon>Neopterygii</taxon>
        <taxon>Teleostei</taxon>
        <taxon>Neoteleostei</taxon>
        <taxon>Acanthomorphata</taxon>
        <taxon>Ovalentaria</taxon>
        <taxon>Atherinomorphae</taxon>
        <taxon>Cyprinodontiformes</taxon>
        <taxon>Nothobranchiidae</taxon>
        <taxon>Iconisemion</taxon>
    </lineage>
</organism>
<dbReference type="SMART" id="SM00389">
    <property type="entry name" value="HOX"/>
    <property type="match status" value="1"/>
</dbReference>
<evidence type="ECO:0000256" key="5">
    <source>
        <dbReference type="ARBA" id="ARBA00023015"/>
    </source>
</evidence>
<protein>
    <submittedName>
        <fullName evidence="16">Homeo box (H6 family) 3</fullName>
    </submittedName>
</protein>
<name>A0A1A7WAB5_9TELE</name>
<dbReference type="InterPro" id="IPR020479">
    <property type="entry name" value="HD_metazoa"/>
</dbReference>
<feature type="region of interest" description="Disordered" evidence="14">
    <location>
        <begin position="99"/>
        <end position="158"/>
    </location>
</feature>
<keyword evidence="3" id="KW-0221">Differentiation</keyword>
<dbReference type="InterPro" id="IPR001356">
    <property type="entry name" value="HD"/>
</dbReference>
<evidence type="ECO:0000256" key="2">
    <source>
        <dbReference type="ARBA" id="ARBA00022473"/>
    </source>
</evidence>
<reference evidence="16" key="1">
    <citation type="submission" date="2016-05" db="EMBL/GenBank/DDBJ databases">
        <authorList>
            <person name="Lavstsen T."/>
            <person name="Jespersen J.S."/>
        </authorList>
    </citation>
    <scope>NUCLEOTIDE SEQUENCE</scope>
    <source>
        <tissue evidence="16">Brain</tissue>
    </source>
</reference>
<evidence type="ECO:0000259" key="15">
    <source>
        <dbReference type="PROSITE" id="PS50071"/>
    </source>
</evidence>
<dbReference type="AlphaFoldDB" id="A0A1A7WAB5"/>
<dbReference type="PANTHER" id="PTHR46110:SF2">
    <property type="entry name" value="HOMEOBOX PROTEIN HMX3"/>
    <property type="match status" value="1"/>
</dbReference>
<keyword evidence="8" id="KW-0804">Transcription</keyword>
<sequence length="298" mass="33956">MPETTQETCAPAKDSPFFIKNLLNCDSKPSKPKPTLTATKAALEGGFSLSQVGDFNFPRFDVPAQRFTLPAHYLERTSAWWYPYTLSSAAHVHRSEVIEKPAPRDSSPTSGTDRDSPDLVLKSEPDAKDDDEDDDHNNKSSDEIILEESDAEDAKKDELDEWKKREEDKKPCRKKKTRTVFSRSQVFQLESTFDMKRYLSSSERACLASSLQLTETQVKTWFQNRRNKWKRQLSAELEAANMAHASAQTLVGMPLVFRDNNLLRVPVPRSIAFPTPLYYPGSNLPALPLYNLYNKIEY</sequence>
<dbReference type="EMBL" id="HADW01001537">
    <property type="protein sequence ID" value="SBP02937.1"/>
    <property type="molecule type" value="Transcribed_RNA"/>
</dbReference>
<evidence type="ECO:0000256" key="6">
    <source>
        <dbReference type="ARBA" id="ARBA00023125"/>
    </source>
</evidence>
<gene>
    <name evidence="16" type="primary">HMX3</name>
</gene>
<dbReference type="FunFam" id="1.10.10.60:FF:000053">
    <property type="entry name" value="H6 family homeobox 2"/>
    <property type="match status" value="1"/>
</dbReference>
<dbReference type="Gene3D" id="1.10.10.60">
    <property type="entry name" value="Homeodomain-like"/>
    <property type="match status" value="1"/>
</dbReference>
<evidence type="ECO:0000256" key="7">
    <source>
        <dbReference type="ARBA" id="ARBA00023155"/>
    </source>
</evidence>
<feature type="domain" description="Homeobox" evidence="15">
    <location>
        <begin position="172"/>
        <end position="232"/>
    </location>
</feature>
<keyword evidence="4" id="KW-0524">Neurogenesis</keyword>
<dbReference type="InterPro" id="IPR051300">
    <property type="entry name" value="HMX_Homeobox_TF"/>
</dbReference>
<keyword evidence="9 12" id="KW-0539">Nucleus</keyword>
<keyword evidence="6 12" id="KW-0238">DNA-binding</keyword>
<feature type="DNA-binding region" description="Homeobox" evidence="12">
    <location>
        <begin position="174"/>
        <end position="233"/>
    </location>
</feature>
<evidence type="ECO:0000256" key="4">
    <source>
        <dbReference type="ARBA" id="ARBA00022902"/>
    </source>
</evidence>
<dbReference type="SUPFAM" id="SSF46689">
    <property type="entry name" value="Homeodomain-like"/>
    <property type="match status" value="1"/>
</dbReference>
<dbReference type="PROSITE" id="PS00027">
    <property type="entry name" value="HOMEOBOX_1"/>
    <property type="match status" value="1"/>
</dbReference>
<evidence type="ECO:0000256" key="9">
    <source>
        <dbReference type="ARBA" id="ARBA00023242"/>
    </source>
</evidence>
<dbReference type="Pfam" id="PF00046">
    <property type="entry name" value="Homeodomain"/>
    <property type="match status" value="1"/>
</dbReference>
<evidence type="ECO:0000256" key="10">
    <source>
        <dbReference type="ARBA" id="ARBA00038165"/>
    </source>
</evidence>
<dbReference type="InterPro" id="IPR009057">
    <property type="entry name" value="Homeodomain-like_sf"/>
</dbReference>
<comment type="similarity">
    <text evidence="10">Belongs to the HMX homeobox family.</text>
</comment>
<dbReference type="InterPro" id="IPR017970">
    <property type="entry name" value="Homeobox_CS"/>
</dbReference>
<evidence type="ECO:0000313" key="16">
    <source>
        <dbReference type="EMBL" id="SBP02937.1"/>
    </source>
</evidence>
<dbReference type="CDD" id="cd00086">
    <property type="entry name" value="homeodomain"/>
    <property type="match status" value="1"/>
</dbReference>
<dbReference type="PRINTS" id="PR00024">
    <property type="entry name" value="HOMEOBOX"/>
</dbReference>
<evidence type="ECO:0000256" key="13">
    <source>
        <dbReference type="RuleBase" id="RU000682"/>
    </source>
</evidence>
<dbReference type="GO" id="GO:0030154">
    <property type="term" value="P:cell differentiation"/>
    <property type="evidence" value="ECO:0007669"/>
    <property type="project" value="UniProtKB-KW"/>
</dbReference>
<evidence type="ECO:0000256" key="8">
    <source>
        <dbReference type="ARBA" id="ARBA00023163"/>
    </source>
</evidence>
<comment type="subcellular location">
    <subcellularLocation>
        <location evidence="1 12 13">Nucleus</location>
    </subcellularLocation>
</comment>
<dbReference type="GO" id="GO:0000977">
    <property type="term" value="F:RNA polymerase II transcription regulatory region sequence-specific DNA binding"/>
    <property type="evidence" value="ECO:0007669"/>
    <property type="project" value="TreeGrafter"/>
</dbReference>
<accession>A0A1A7WAB5</accession>
<evidence type="ECO:0000256" key="11">
    <source>
        <dbReference type="ARBA" id="ARBA00053510"/>
    </source>
</evidence>
<keyword evidence="5" id="KW-0805">Transcription regulation</keyword>
<comment type="function">
    <text evidence="11">Transcription factor involved in specification of neuronal cell types and which is required for inner ear and hypothalamus development. Binds to the 5'-CAAGTG-3' core sequence.</text>
</comment>
<dbReference type="PROSITE" id="PS50071">
    <property type="entry name" value="HOMEOBOX_2"/>
    <property type="match status" value="1"/>
</dbReference>
<evidence type="ECO:0000256" key="14">
    <source>
        <dbReference type="SAM" id="MobiDB-lite"/>
    </source>
</evidence>
<feature type="compositionally biased region" description="Basic and acidic residues" evidence="14">
    <location>
        <begin position="112"/>
        <end position="126"/>
    </location>
</feature>
<evidence type="ECO:0000256" key="1">
    <source>
        <dbReference type="ARBA" id="ARBA00004123"/>
    </source>
</evidence>
<keyword evidence="7 12" id="KW-0371">Homeobox</keyword>
<reference evidence="16" key="2">
    <citation type="submission" date="2016-06" db="EMBL/GenBank/DDBJ databases">
        <title>The genome of a short-lived fish provides insights into sex chromosome evolution and the genetic control of aging.</title>
        <authorList>
            <person name="Reichwald K."/>
            <person name="Felder M."/>
            <person name="Petzold A."/>
            <person name="Koch P."/>
            <person name="Groth M."/>
            <person name="Platzer M."/>
        </authorList>
    </citation>
    <scope>NUCLEOTIDE SEQUENCE</scope>
    <source>
        <tissue evidence="16">Brain</tissue>
    </source>
</reference>
<evidence type="ECO:0000256" key="3">
    <source>
        <dbReference type="ARBA" id="ARBA00022782"/>
    </source>
</evidence>
<evidence type="ECO:0000256" key="12">
    <source>
        <dbReference type="PROSITE-ProRule" id="PRU00108"/>
    </source>
</evidence>
<dbReference type="GO" id="GO:0007399">
    <property type="term" value="P:nervous system development"/>
    <property type="evidence" value="ECO:0007669"/>
    <property type="project" value="UniProtKB-KW"/>
</dbReference>
<keyword evidence="2" id="KW-0217">Developmental protein</keyword>